<feature type="non-terminal residue" evidence="1">
    <location>
        <position position="69"/>
    </location>
</feature>
<sequence length="69" mass="7827">MHEGFVACALYVYVCAKVSGEAPFHESGCDFEEEEKNMYHTGSNLFVTPAVCFPRRTFCSARERVKQSQ</sequence>
<comment type="caution">
    <text evidence="1">The sequence shown here is derived from an EMBL/GenBank/DDBJ whole genome shotgun (WGS) entry which is preliminary data.</text>
</comment>
<keyword evidence="2" id="KW-1185">Reference proteome</keyword>
<reference evidence="1 2" key="1">
    <citation type="journal article" date="2023" name="Sci. Data">
        <title>Genome assembly of the Korean intertidal mud-creeper Batillaria attramentaria.</title>
        <authorList>
            <person name="Patra A.K."/>
            <person name="Ho P.T."/>
            <person name="Jun S."/>
            <person name="Lee S.J."/>
            <person name="Kim Y."/>
            <person name="Won Y.J."/>
        </authorList>
    </citation>
    <scope>NUCLEOTIDE SEQUENCE [LARGE SCALE GENOMIC DNA]</scope>
    <source>
        <strain evidence="1">Wonlab-2016</strain>
    </source>
</reference>
<name>A0ABD0J8W4_9CAEN</name>
<proteinExistence type="predicted"/>
<organism evidence="1 2">
    <name type="scientific">Batillaria attramentaria</name>
    <dbReference type="NCBI Taxonomy" id="370345"/>
    <lineage>
        <taxon>Eukaryota</taxon>
        <taxon>Metazoa</taxon>
        <taxon>Spiralia</taxon>
        <taxon>Lophotrochozoa</taxon>
        <taxon>Mollusca</taxon>
        <taxon>Gastropoda</taxon>
        <taxon>Caenogastropoda</taxon>
        <taxon>Sorbeoconcha</taxon>
        <taxon>Cerithioidea</taxon>
        <taxon>Batillariidae</taxon>
        <taxon>Batillaria</taxon>
    </lineage>
</organism>
<evidence type="ECO:0008006" key="3">
    <source>
        <dbReference type="Google" id="ProtNLM"/>
    </source>
</evidence>
<evidence type="ECO:0000313" key="1">
    <source>
        <dbReference type="EMBL" id="KAK7466548.1"/>
    </source>
</evidence>
<accession>A0ABD0J8W4</accession>
<evidence type="ECO:0000313" key="2">
    <source>
        <dbReference type="Proteomes" id="UP001519460"/>
    </source>
</evidence>
<protein>
    <recommendedName>
        <fullName evidence="3">Secreted protein</fullName>
    </recommendedName>
</protein>
<dbReference type="AlphaFoldDB" id="A0ABD0J8W4"/>
<dbReference type="EMBL" id="JACVVK020000556">
    <property type="protein sequence ID" value="KAK7466548.1"/>
    <property type="molecule type" value="Genomic_DNA"/>
</dbReference>
<gene>
    <name evidence="1" type="ORF">BaRGS_00037370</name>
</gene>
<dbReference type="Proteomes" id="UP001519460">
    <property type="component" value="Unassembled WGS sequence"/>
</dbReference>